<evidence type="ECO:0000256" key="1">
    <source>
        <dbReference type="SAM" id="SignalP"/>
    </source>
</evidence>
<reference evidence="2" key="1">
    <citation type="submission" date="2023-10" db="EMBL/GenBank/DDBJ databases">
        <title>Characterization and whole genome sequencing of a novel strain of Bergeyella porcorum QD2021 isolated from pig.</title>
        <authorList>
            <person name="Liu G."/>
            <person name="Chen C."/>
            <person name="Han X."/>
        </authorList>
    </citation>
    <scope>NUCLEOTIDE SEQUENCE</scope>
    <source>
        <strain evidence="2">QD2021</strain>
    </source>
</reference>
<dbReference type="NCBIfam" id="TIGR01200">
    <property type="entry name" value="GLPGLI"/>
    <property type="match status" value="1"/>
</dbReference>
<name>A0AAU0F0A3_9FLAO</name>
<dbReference type="AlphaFoldDB" id="A0AAU0F0A3"/>
<feature type="chain" id="PRO_5043714802" evidence="1">
    <location>
        <begin position="20"/>
        <end position="282"/>
    </location>
</feature>
<evidence type="ECO:0000313" key="3">
    <source>
        <dbReference type="Proteomes" id="UP001432059"/>
    </source>
</evidence>
<dbReference type="InterPro" id="IPR005901">
    <property type="entry name" value="GLPGLI"/>
</dbReference>
<keyword evidence="3" id="KW-1185">Reference proteome</keyword>
<keyword evidence="1" id="KW-0732">Signal</keyword>
<dbReference type="KEGG" id="bpor:BPO_1078"/>
<proteinExistence type="predicted"/>
<gene>
    <name evidence="2" type="ORF">BPO_1078</name>
</gene>
<protein>
    <submittedName>
        <fullName evidence="2">GLPGLI family protein</fullName>
    </submittedName>
</protein>
<dbReference type="EMBL" id="CP136426">
    <property type="protein sequence ID" value="WOC51725.1"/>
    <property type="molecule type" value="Genomic_DNA"/>
</dbReference>
<evidence type="ECO:0000313" key="2">
    <source>
        <dbReference type="EMBL" id="WOC51725.1"/>
    </source>
</evidence>
<dbReference type="RefSeq" id="WP_327983457.1">
    <property type="nucleotide sequence ID" value="NZ_CP136426.1"/>
</dbReference>
<accession>A0AAU0F0A3</accession>
<sequence>MKKLSILFFFSLMSFMAYSQNTVRVYYQLESKTNLKPETPSMVDVYILEIDTKKQTSKFFNATYKSIDSVYSRLAELSSLNGSVSFDARKLRFPKFNIGVVDDGKGYDVFRIFDGDIYKYSERKNAQWSIGGIAEKIDGYETKRATAKINGREWEVYFATELPLSFGPYVLGQLPGLVLLAKDSTGSYSFRMIGLEKNVEDNDFLPSPFGRAIKTTKAKYKKAFENFKKDPARKLRENIVTQPDGDYMKLANPLPAEYIKRKEEEWKQYYKDNDNDIDKEKF</sequence>
<organism evidence="2 3">
    <name type="scientific">Bergeyella porcorum</name>
    <dbReference type="NCBI Taxonomy" id="1735111"/>
    <lineage>
        <taxon>Bacteria</taxon>
        <taxon>Pseudomonadati</taxon>
        <taxon>Bacteroidota</taxon>
        <taxon>Flavobacteriia</taxon>
        <taxon>Flavobacteriales</taxon>
        <taxon>Weeksellaceae</taxon>
        <taxon>Bergeyella</taxon>
    </lineage>
</organism>
<dbReference type="Proteomes" id="UP001432059">
    <property type="component" value="Chromosome"/>
</dbReference>
<feature type="signal peptide" evidence="1">
    <location>
        <begin position="1"/>
        <end position="19"/>
    </location>
</feature>